<keyword evidence="1" id="KW-0732">Signal</keyword>
<sequence>MKFLTSLLIALVLMLNFLLSEPASAEPKYMKNPDYIEVTQALKQLSLVAEDEKQTQGAISDAVQQQLDYLQFQQYALKSGTNWGQCTNKTGKTIAVYGSPRKEDQDEQATLYFLGDNQTTPKKWDCDGFYLPQDLKGRNLGLSEQSDPLQGPIAIKILDGTQLEITTNSESGNLEFNSPLAKVVQGNNINWFIPNISQSIIDSQIPNALSTKKS</sequence>
<comment type="caution">
    <text evidence="2">The sequence shown here is derived from an EMBL/GenBank/DDBJ whole genome shotgun (WGS) entry which is preliminary data.</text>
</comment>
<dbReference type="EMBL" id="JADEWU010000002">
    <property type="protein sequence ID" value="MBE9141960.1"/>
    <property type="molecule type" value="Genomic_DNA"/>
</dbReference>
<name>A0ABR9U674_9CYAN</name>
<evidence type="ECO:0000256" key="1">
    <source>
        <dbReference type="SAM" id="SignalP"/>
    </source>
</evidence>
<organism evidence="2 3">
    <name type="scientific">Planktothrix mougeotii LEGE 06226</name>
    <dbReference type="NCBI Taxonomy" id="1828728"/>
    <lineage>
        <taxon>Bacteria</taxon>
        <taxon>Bacillati</taxon>
        <taxon>Cyanobacteriota</taxon>
        <taxon>Cyanophyceae</taxon>
        <taxon>Oscillatoriophycideae</taxon>
        <taxon>Oscillatoriales</taxon>
        <taxon>Microcoleaceae</taxon>
        <taxon>Planktothrix</taxon>
    </lineage>
</organism>
<feature type="signal peptide" evidence="1">
    <location>
        <begin position="1"/>
        <end position="25"/>
    </location>
</feature>
<proteinExistence type="predicted"/>
<accession>A0ABR9U674</accession>
<feature type="chain" id="PRO_5047210320" evidence="1">
    <location>
        <begin position="26"/>
        <end position="214"/>
    </location>
</feature>
<evidence type="ECO:0000313" key="2">
    <source>
        <dbReference type="EMBL" id="MBE9141960.1"/>
    </source>
</evidence>
<evidence type="ECO:0000313" key="3">
    <source>
        <dbReference type="Proteomes" id="UP000640725"/>
    </source>
</evidence>
<keyword evidence="3" id="KW-1185">Reference proteome</keyword>
<reference evidence="2 3" key="1">
    <citation type="submission" date="2020-10" db="EMBL/GenBank/DDBJ databases">
        <authorList>
            <person name="Castelo-Branco R."/>
            <person name="Eusebio N."/>
            <person name="Adriana R."/>
            <person name="Vieira A."/>
            <person name="Brugerolle De Fraissinette N."/>
            <person name="Rezende De Castro R."/>
            <person name="Schneider M.P."/>
            <person name="Vasconcelos V."/>
            <person name="Leao P.N."/>
        </authorList>
    </citation>
    <scope>NUCLEOTIDE SEQUENCE [LARGE SCALE GENOMIC DNA]</scope>
    <source>
        <strain evidence="2 3">LEGE 06226</strain>
    </source>
</reference>
<dbReference type="RefSeq" id="WP_193867695.1">
    <property type="nucleotide sequence ID" value="NZ_JADEWU010000002.1"/>
</dbReference>
<gene>
    <name evidence="2" type="ORF">IQ236_01815</name>
</gene>
<protein>
    <submittedName>
        <fullName evidence="2">Uncharacterized protein</fullName>
    </submittedName>
</protein>
<dbReference type="Proteomes" id="UP000640725">
    <property type="component" value="Unassembled WGS sequence"/>
</dbReference>